<name>A0A7S0MY43_9CRYP</name>
<keyword evidence="2" id="KW-0813">Transport</keyword>
<feature type="transmembrane region" description="Helical" evidence="9">
    <location>
        <begin position="1254"/>
        <end position="1273"/>
    </location>
</feature>
<feature type="domain" description="Ion transport" evidence="10">
    <location>
        <begin position="135"/>
        <end position="486"/>
    </location>
</feature>
<feature type="transmembrane region" description="Helical" evidence="9">
    <location>
        <begin position="1162"/>
        <end position="1182"/>
    </location>
</feature>
<feature type="transmembrane region" description="Helical" evidence="9">
    <location>
        <begin position="925"/>
        <end position="949"/>
    </location>
</feature>
<dbReference type="GO" id="GO:0001518">
    <property type="term" value="C:voltage-gated sodium channel complex"/>
    <property type="evidence" value="ECO:0007669"/>
    <property type="project" value="TreeGrafter"/>
</dbReference>
<evidence type="ECO:0000256" key="5">
    <source>
        <dbReference type="ARBA" id="ARBA00022989"/>
    </source>
</evidence>
<evidence type="ECO:0000256" key="6">
    <source>
        <dbReference type="ARBA" id="ARBA00023065"/>
    </source>
</evidence>
<evidence type="ECO:0000256" key="7">
    <source>
        <dbReference type="ARBA" id="ARBA00023136"/>
    </source>
</evidence>
<keyword evidence="7 9" id="KW-0472">Membrane</keyword>
<keyword evidence="5 9" id="KW-1133">Transmembrane helix</keyword>
<evidence type="ECO:0008006" key="13">
    <source>
        <dbReference type="Google" id="ProtNLM"/>
    </source>
</evidence>
<dbReference type="InterPro" id="IPR031649">
    <property type="entry name" value="GPHH_dom"/>
</dbReference>
<evidence type="ECO:0000259" key="10">
    <source>
        <dbReference type="Pfam" id="PF00520"/>
    </source>
</evidence>
<dbReference type="Pfam" id="PF16905">
    <property type="entry name" value="GPHH"/>
    <property type="match status" value="1"/>
</dbReference>
<dbReference type="PANTHER" id="PTHR10037:SF62">
    <property type="entry name" value="SODIUM CHANNEL PROTEIN 60E"/>
    <property type="match status" value="1"/>
</dbReference>
<evidence type="ECO:0000256" key="4">
    <source>
        <dbReference type="ARBA" id="ARBA00022737"/>
    </source>
</evidence>
<evidence type="ECO:0000256" key="1">
    <source>
        <dbReference type="ARBA" id="ARBA00004141"/>
    </source>
</evidence>
<dbReference type="EMBL" id="HBEZ01051571">
    <property type="protein sequence ID" value="CAD8653626.1"/>
    <property type="molecule type" value="Transcribed_RNA"/>
</dbReference>
<feature type="transmembrane region" description="Helical" evidence="9">
    <location>
        <begin position="273"/>
        <end position="303"/>
    </location>
</feature>
<dbReference type="InterPro" id="IPR043203">
    <property type="entry name" value="VGCC_Ca_Na"/>
</dbReference>
<keyword evidence="6" id="KW-0406">Ion transport</keyword>
<dbReference type="Gene3D" id="1.10.287.70">
    <property type="match status" value="4"/>
</dbReference>
<feature type="domain" description="Ion transport" evidence="10">
    <location>
        <begin position="1063"/>
        <end position="1414"/>
    </location>
</feature>
<feature type="domain" description="Voltage-dependent L-type calcium channel IQ-associated" evidence="11">
    <location>
        <begin position="1759"/>
        <end position="1797"/>
    </location>
</feature>
<reference evidence="12" key="1">
    <citation type="submission" date="2021-01" db="EMBL/GenBank/DDBJ databases">
        <authorList>
            <person name="Corre E."/>
            <person name="Pelletier E."/>
            <person name="Niang G."/>
            <person name="Scheremetjew M."/>
            <person name="Finn R."/>
            <person name="Kale V."/>
            <person name="Holt S."/>
            <person name="Cochrane G."/>
            <person name="Meng A."/>
            <person name="Brown T."/>
            <person name="Cohen L."/>
        </authorList>
    </citation>
    <scope>NUCLEOTIDE SEQUENCE</scope>
    <source>
        <strain evidence="12">CCAP979/52</strain>
    </source>
</reference>
<feature type="transmembrane region" description="Helical" evidence="9">
    <location>
        <begin position="1596"/>
        <end position="1621"/>
    </location>
</feature>
<dbReference type="GO" id="GO:0005248">
    <property type="term" value="F:voltage-gated sodium channel activity"/>
    <property type="evidence" value="ECO:0007669"/>
    <property type="project" value="TreeGrafter"/>
</dbReference>
<feature type="transmembrane region" description="Helical" evidence="9">
    <location>
        <begin position="1194"/>
        <end position="1212"/>
    </location>
</feature>
<dbReference type="GO" id="GO:0022843">
    <property type="term" value="F:voltage-gated monoatomic cation channel activity"/>
    <property type="evidence" value="ECO:0007669"/>
    <property type="project" value="UniProtKB-ARBA"/>
</dbReference>
<feature type="domain" description="Ion transport" evidence="10">
    <location>
        <begin position="1466"/>
        <end position="1745"/>
    </location>
</feature>
<proteinExistence type="predicted"/>
<feature type="transmembrane region" description="Helical" evidence="9">
    <location>
        <begin position="787"/>
        <end position="813"/>
    </location>
</feature>
<feature type="transmembrane region" description="Helical" evidence="9">
    <location>
        <begin position="1913"/>
        <end position="1936"/>
    </location>
</feature>
<dbReference type="SUPFAM" id="SSF81324">
    <property type="entry name" value="Voltage-gated potassium channels"/>
    <property type="match status" value="4"/>
</dbReference>
<comment type="subcellular location">
    <subcellularLocation>
        <location evidence="1">Membrane</location>
        <topology evidence="1">Multi-pass membrane protein</topology>
    </subcellularLocation>
</comment>
<evidence type="ECO:0000256" key="9">
    <source>
        <dbReference type="SAM" id="Phobius"/>
    </source>
</evidence>
<keyword evidence="3 9" id="KW-0812">Transmembrane</keyword>
<feature type="transmembrane region" description="Helical" evidence="9">
    <location>
        <begin position="458"/>
        <end position="482"/>
    </location>
</feature>
<dbReference type="Gene3D" id="1.20.120.350">
    <property type="entry name" value="Voltage-gated potassium channels. Chain C"/>
    <property type="match status" value="4"/>
</dbReference>
<feature type="transmembrane region" description="Helical" evidence="9">
    <location>
        <begin position="1063"/>
        <end position="1082"/>
    </location>
</feature>
<feature type="transmembrane region" description="Helical" evidence="9">
    <location>
        <begin position="1341"/>
        <end position="1358"/>
    </location>
</feature>
<accession>A0A7S0MY43</accession>
<feature type="transmembrane region" description="Helical" evidence="9">
    <location>
        <begin position="1383"/>
        <end position="1406"/>
    </location>
</feature>
<feature type="transmembrane region" description="Helical" evidence="9">
    <location>
        <begin position="834"/>
        <end position="860"/>
    </location>
</feature>
<sequence>MSSEVPSVTTQRSSEVIQIPAGIDVLSVGKKREQKGSEVSSENKSQLSRSCDAQGITKLFGVQPLNLDSKKRTASECQTTSVFEAVNWTAVLASLQREKRLAIARKEEHYVNRSLFYFTSSSKLREKVIKLVEWPVFDKIILFLIAVNCAILIFDDPICRCASSDQCVPWDYYQQSFYSWDCSAWKTTKAVLSASENLFTSLFAAEMVLKIFARGFVMHKHAYLRDPWNWLDFVVVVASLLSTMSEINISILRTFRVLRPLRTLSRIKSMKPLLLTFARSLGSISNVFALLAFFMVIFSILAIELMSGSLRGYCYFDPRPGRNAFTPSALSRLTSQQTPFLAEHFNVLGGWNVYVQSCRPDNDTSFGVPSGFTCPKMAIDGVVYNTTCSTKKWCGGGWCDNDWNGNPWDDGGGYISYDNIGSALLTNFQCLTLAAWDDVLYRTSNGSNLWLSRLYHTAWVFIGAFVVVQLALAVLAEAFVLAQEEQRTERAREALHDESVLQIRMPDALNVETIGTRRRFSTFSAVPSILRKDSRSYFSFVSAFKVDLPIPHFITRAWERARRVSRTIVQNLHFQRSMTVVILLNTLFLALDYHDQSLFESSICRRRCEIDQNIPSSAVSNCVGPLFNRSWTFDGQGGGKRQSQNLFCFLENDAAISFPTSSIYSGGTNCSTFKEIDDCNEQTMCGWMDNKCKLGLYTATTFAANTSGSVSSSRITFRDLCGGLNEIPKKCPNYPPRLSDGLEVANYVFTLIFVVELILKLMALGIYSPSDSGVVGYFAESFNWVDFAIVLASAIDSILTISQGSNNGALSSLRALRILRMIRLVRGWEGMQKVLRTLIFALASLGPLCILISLFIYIFALLGMQLFGGKFRFSKTDLPRTNFDSFFPSRAGHGAFLAIFQILSTENWNNIMYCGLVGFQMSPMYAPFFIVVMLIGNYMFMNLFISILLQGIGQDNLDLDTPGPADKENSDLTRSSSRATILVQAAFRFLDGRSARVAPTSRNQQAEANQDSMDNSQSDYIVAGEVQFRGRALPFTVPDHTSFFVMGTKNPVRVAAAVIVRNYAVEMFILLLILVSSVTLMIERPDDVILSDDSNCPSPPSFLNCSGLAAVLGQTAEINCPRKESPLFGKIYQPCDSAMKNDVPPCCAIKSKMTVLGVLDKIFTLIFFCEMVLKIVSDGLILHPAAYLRDAWNWLDFVVVVISMMAAFGNSTSKNFKYLRTLRALRPLRVIKRNPGLKIAVNALLKSLPEMGNVSLVALFWLGMYALLGVQLFKGKFYKCYDYSTQFFHGAPIFPLSNNLFSPTAKFSGPTSVPSILECVSADGGSGNPAWTNRPFCFDNIFRAMLVLFEMMTTSGWMEMLQSMVDSTAVGVMQLPNANPLNAFYGLVHLFVGNWVLVNLVVGTVLSTYIRQKQANNGINPYMSVEEKQWKEIQVLMSLLKPKHRAPEHSSKFRRAILEMVQGTGFDMAVKGIIILSVVVQMVKTHDQDAQTSVSLFWINTVIAALFWIEAGCNLAAYGVRFYFAASLNQFDFFICVLSLIRLLLDAAAGEYDASRVSDTANTPSGLLQRVLHAVCVVRAFRLLRFTKGLRQMINTIALSVSSISNLGGLTLLILIIVSMLGHNLFYNVNLAQDPYQRMGAYGIPDGLPNGALYASYKTFDNTLWLVFRMTTGDFWNGLMYYTSGMFEVDDSYQRCEKAYGDFLGEGCGGPTISVLFHVLWMVFGQYTLMQLFSAVILENFGELSRGNRAAVPLDILDEFVTTWGFLDPKATGKISLEDLPLLLINVGTPLGVRNKLTPSQNLRDGDDIELVRLRRHTACTSSVLQVIKDLSIPIRRGKYITYRDTFVACAKRVLINAEDNVKEEEEQPLDSTTVAGASTADKLEKVLDMKGRPYTAADEYAARFTLQPNTKVLIYLVYFECVYVLTVSFLIIWPFRSVQNAYRDYREIRVQVRKGVHLTLDIPLEGDSRQIIDY</sequence>
<organism evidence="12">
    <name type="scientific">Cryptomonas curvata</name>
    <dbReference type="NCBI Taxonomy" id="233186"/>
    <lineage>
        <taxon>Eukaryota</taxon>
        <taxon>Cryptophyceae</taxon>
        <taxon>Cryptomonadales</taxon>
        <taxon>Cryptomonadaceae</taxon>
        <taxon>Cryptomonas</taxon>
    </lineage>
</organism>
<keyword evidence="4" id="KW-0677">Repeat</keyword>
<gene>
    <name evidence="12" type="ORF">CCUR1050_LOCUS28265</name>
</gene>
<feature type="transmembrane region" description="Helical" evidence="9">
    <location>
        <begin position="1495"/>
        <end position="1515"/>
    </location>
</feature>
<dbReference type="PANTHER" id="PTHR10037">
    <property type="entry name" value="VOLTAGE-GATED CATION CHANNEL CALCIUM AND SODIUM"/>
    <property type="match status" value="1"/>
</dbReference>
<dbReference type="InterPro" id="IPR027359">
    <property type="entry name" value="Volt_channel_dom_sf"/>
</dbReference>
<feature type="domain" description="Ion transport" evidence="10">
    <location>
        <begin position="739"/>
        <end position="954"/>
    </location>
</feature>
<feature type="transmembrane region" description="Helical" evidence="9">
    <location>
        <begin position="230"/>
        <end position="252"/>
    </location>
</feature>
<dbReference type="Gene3D" id="1.10.238.10">
    <property type="entry name" value="EF-hand"/>
    <property type="match status" value="1"/>
</dbReference>
<evidence type="ECO:0000256" key="8">
    <source>
        <dbReference type="ARBA" id="ARBA00023303"/>
    </source>
</evidence>
<evidence type="ECO:0000256" key="2">
    <source>
        <dbReference type="ARBA" id="ARBA00022448"/>
    </source>
</evidence>
<protein>
    <recommendedName>
        <fullName evidence="13">EF-hand domain-containing protein</fullName>
    </recommendedName>
</protein>
<evidence type="ECO:0000259" key="11">
    <source>
        <dbReference type="Pfam" id="PF16905"/>
    </source>
</evidence>
<dbReference type="InterPro" id="IPR005821">
    <property type="entry name" value="Ion_trans_dom"/>
</dbReference>
<keyword evidence="8" id="KW-0407">Ion channel</keyword>
<evidence type="ECO:0000313" key="12">
    <source>
        <dbReference type="EMBL" id="CAD8653626.1"/>
    </source>
</evidence>
<feature type="transmembrane region" description="Helical" evidence="9">
    <location>
        <begin position="1464"/>
        <end position="1483"/>
    </location>
</feature>
<dbReference type="Pfam" id="PF00520">
    <property type="entry name" value="Ion_trans"/>
    <property type="match status" value="4"/>
</dbReference>
<evidence type="ECO:0000256" key="3">
    <source>
        <dbReference type="ARBA" id="ARBA00022692"/>
    </source>
</evidence>
<feature type="transmembrane region" description="Helical" evidence="9">
    <location>
        <begin position="744"/>
        <end position="767"/>
    </location>
</feature>